<organism evidence="1 2">
    <name type="scientific">Polynucleobacter meluiroseus</name>
    <dbReference type="NCBI Taxonomy" id="1938814"/>
    <lineage>
        <taxon>Bacteria</taxon>
        <taxon>Pseudomonadati</taxon>
        <taxon>Pseudomonadota</taxon>
        <taxon>Betaproteobacteria</taxon>
        <taxon>Burkholderiales</taxon>
        <taxon>Burkholderiaceae</taxon>
        <taxon>Polynucleobacter</taxon>
    </lineage>
</organism>
<evidence type="ECO:0000313" key="2">
    <source>
        <dbReference type="Proteomes" id="UP000218069"/>
    </source>
</evidence>
<reference evidence="2" key="1">
    <citation type="submission" date="2017-08" db="EMBL/GenBank/DDBJ databases">
        <authorList>
            <person name="Varghese N."/>
            <person name="Submissions S."/>
        </authorList>
    </citation>
    <scope>NUCLEOTIDE SEQUENCE [LARGE SCALE GENOMIC DNA]</scope>
    <source>
        <strain evidence="2">AP-Melu-1000-B4</strain>
    </source>
</reference>
<accession>A0A240E3Z7</accession>
<dbReference type="AlphaFoldDB" id="A0A240E3Z7"/>
<dbReference type="EMBL" id="OANS01000006">
    <property type="protein sequence ID" value="SNX29590.1"/>
    <property type="molecule type" value="Genomic_DNA"/>
</dbReference>
<keyword evidence="2" id="KW-1185">Reference proteome</keyword>
<name>A0A240E3Z7_9BURK</name>
<evidence type="ECO:0000313" key="1">
    <source>
        <dbReference type="EMBL" id="SNX29590.1"/>
    </source>
</evidence>
<protein>
    <submittedName>
        <fullName evidence="1">Uncharacterized protein</fullName>
    </submittedName>
</protein>
<gene>
    <name evidence="1" type="ORF">SAMN06295945_1970</name>
</gene>
<sequence>MSVLKEAIEKLRETGSIGLEDLKALKLKELEALSEEIQYWCLYGNGKPEKLGKKHKEH</sequence>
<proteinExistence type="predicted"/>
<dbReference type="Proteomes" id="UP000218069">
    <property type="component" value="Unassembled WGS sequence"/>
</dbReference>
<dbReference type="RefSeq" id="WP_165766445.1">
    <property type="nucleotide sequence ID" value="NZ_OANS01000006.1"/>
</dbReference>